<evidence type="ECO:0000313" key="3">
    <source>
        <dbReference type="Proteomes" id="UP000015106"/>
    </source>
</evidence>
<keyword evidence="3" id="KW-1185">Reference proteome</keyword>
<dbReference type="EnsemblPlants" id="TuG1812G0300003232.01.T05">
    <property type="protein sequence ID" value="TuG1812G0300003232.01.T05"/>
    <property type="gene ID" value="TuG1812G0300003232.01"/>
</dbReference>
<protein>
    <submittedName>
        <fullName evidence="2">Uncharacterized protein</fullName>
    </submittedName>
</protein>
<evidence type="ECO:0000313" key="2">
    <source>
        <dbReference type="EnsemblPlants" id="TuG1812G0300003232.01.T05"/>
    </source>
</evidence>
<name>A0A8R7PV59_TRIUA</name>
<accession>A0A8R7PV59</accession>
<dbReference type="Proteomes" id="UP000015106">
    <property type="component" value="Chromosome 3"/>
</dbReference>
<evidence type="ECO:0000256" key="1">
    <source>
        <dbReference type="SAM" id="MobiDB-lite"/>
    </source>
</evidence>
<organism evidence="2 3">
    <name type="scientific">Triticum urartu</name>
    <name type="common">Red wild einkorn</name>
    <name type="synonym">Crithodium urartu</name>
    <dbReference type="NCBI Taxonomy" id="4572"/>
    <lineage>
        <taxon>Eukaryota</taxon>
        <taxon>Viridiplantae</taxon>
        <taxon>Streptophyta</taxon>
        <taxon>Embryophyta</taxon>
        <taxon>Tracheophyta</taxon>
        <taxon>Spermatophyta</taxon>
        <taxon>Magnoliopsida</taxon>
        <taxon>Liliopsida</taxon>
        <taxon>Poales</taxon>
        <taxon>Poaceae</taxon>
        <taxon>BOP clade</taxon>
        <taxon>Pooideae</taxon>
        <taxon>Triticodae</taxon>
        <taxon>Triticeae</taxon>
        <taxon>Triticinae</taxon>
        <taxon>Triticum</taxon>
    </lineage>
</organism>
<feature type="compositionally biased region" description="Basic and acidic residues" evidence="1">
    <location>
        <begin position="78"/>
        <end position="87"/>
    </location>
</feature>
<sequence>KQSTRLIKSRSASSLKGRPSPERSHRRRRRGTRGAAASRSPLPSPSHPYLHRRPRARGSLKCRRSETSRRRRGTRRAAGAEERDELGFHTPPPPSRRQPSMPRSRRSRCFPTERAPRRNTAVFLHGGRSPRSPPSPLPPPRARGVIEDGCRREVAGAHVR</sequence>
<feature type="compositionally biased region" description="Polar residues" evidence="1">
    <location>
        <begin position="1"/>
        <end position="14"/>
    </location>
</feature>
<feature type="region of interest" description="Disordered" evidence="1">
    <location>
        <begin position="1"/>
        <end position="144"/>
    </location>
</feature>
<dbReference type="Gramene" id="TuG1812G0300003232.01.T05">
    <property type="protein sequence ID" value="TuG1812G0300003232.01.T05"/>
    <property type="gene ID" value="TuG1812G0300003232.01"/>
</dbReference>
<feature type="compositionally biased region" description="Pro residues" evidence="1">
    <location>
        <begin position="131"/>
        <end position="141"/>
    </location>
</feature>
<proteinExistence type="predicted"/>
<reference evidence="3" key="1">
    <citation type="journal article" date="2013" name="Nature">
        <title>Draft genome of the wheat A-genome progenitor Triticum urartu.</title>
        <authorList>
            <person name="Ling H.Q."/>
            <person name="Zhao S."/>
            <person name="Liu D."/>
            <person name="Wang J."/>
            <person name="Sun H."/>
            <person name="Zhang C."/>
            <person name="Fan H."/>
            <person name="Li D."/>
            <person name="Dong L."/>
            <person name="Tao Y."/>
            <person name="Gao C."/>
            <person name="Wu H."/>
            <person name="Li Y."/>
            <person name="Cui Y."/>
            <person name="Guo X."/>
            <person name="Zheng S."/>
            <person name="Wang B."/>
            <person name="Yu K."/>
            <person name="Liang Q."/>
            <person name="Yang W."/>
            <person name="Lou X."/>
            <person name="Chen J."/>
            <person name="Feng M."/>
            <person name="Jian J."/>
            <person name="Zhang X."/>
            <person name="Luo G."/>
            <person name="Jiang Y."/>
            <person name="Liu J."/>
            <person name="Wang Z."/>
            <person name="Sha Y."/>
            <person name="Zhang B."/>
            <person name="Wu H."/>
            <person name="Tang D."/>
            <person name="Shen Q."/>
            <person name="Xue P."/>
            <person name="Zou S."/>
            <person name="Wang X."/>
            <person name="Liu X."/>
            <person name="Wang F."/>
            <person name="Yang Y."/>
            <person name="An X."/>
            <person name="Dong Z."/>
            <person name="Zhang K."/>
            <person name="Zhang X."/>
            <person name="Luo M.C."/>
            <person name="Dvorak J."/>
            <person name="Tong Y."/>
            <person name="Wang J."/>
            <person name="Yang H."/>
            <person name="Li Z."/>
            <person name="Wang D."/>
            <person name="Zhang A."/>
            <person name="Wang J."/>
        </authorList>
    </citation>
    <scope>NUCLEOTIDE SEQUENCE</scope>
    <source>
        <strain evidence="3">cv. G1812</strain>
    </source>
</reference>
<dbReference type="AlphaFoldDB" id="A0A8R7PV59"/>
<reference evidence="2" key="3">
    <citation type="submission" date="2022-06" db="UniProtKB">
        <authorList>
            <consortium name="EnsemblPlants"/>
        </authorList>
    </citation>
    <scope>IDENTIFICATION</scope>
</reference>
<feature type="compositionally biased region" description="Basic residues" evidence="1">
    <location>
        <begin position="49"/>
        <end position="62"/>
    </location>
</feature>
<reference evidence="2" key="2">
    <citation type="submission" date="2018-03" db="EMBL/GenBank/DDBJ databases">
        <title>The Triticum urartu genome reveals the dynamic nature of wheat genome evolution.</title>
        <authorList>
            <person name="Ling H."/>
            <person name="Ma B."/>
            <person name="Shi X."/>
            <person name="Liu H."/>
            <person name="Dong L."/>
            <person name="Sun H."/>
            <person name="Cao Y."/>
            <person name="Gao Q."/>
            <person name="Zheng S."/>
            <person name="Li Y."/>
            <person name="Yu Y."/>
            <person name="Du H."/>
            <person name="Qi M."/>
            <person name="Li Y."/>
            <person name="Yu H."/>
            <person name="Cui Y."/>
            <person name="Wang N."/>
            <person name="Chen C."/>
            <person name="Wu H."/>
            <person name="Zhao Y."/>
            <person name="Zhang J."/>
            <person name="Li Y."/>
            <person name="Zhou W."/>
            <person name="Zhang B."/>
            <person name="Hu W."/>
            <person name="Eijk M."/>
            <person name="Tang J."/>
            <person name="Witsenboer H."/>
            <person name="Zhao S."/>
            <person name="Li Z."/>
            <person name="Zhang A."/>
            <person name="Wang D."/>
            <person name="Liang C."/>
        </authorList>
    </citation>
    <scope>NUCLEOTIDE SEQUENCE [LARGE SCALE GENOMIC DNA]</scope>
    <source>
        <strain evidence="2">cv. G1812</strain>
    </source>
</reference>